<dbReference type="Gene3D" id="3.40.50.2300">
    <property type="match status" value="1"/>
</dbReference>
<feature type="region of interest" description="Disordered" evidence="4">
    <location>
        <begin position="232"/>
        <end position="253"/>
    </location>
</feature>
<dbReference type="InterPro" id="IPR001789">
    <property type="entry name" value="Sig_transdc_resp-reg_receiver"/>
</dbReference>
<dbReference type="InterPro" id="IPR011006">
    <property type="entry name" value="CheY-like_superfamily"/>
</dbReference>
<feature type="region of interest" description="Disordered" evidence="4">
    <location>
        <begin position="988"/>
        <end position="1060"/>
    </location>
</feature>
<feature type="region of interest" description="Disordered" evidence="4">
    <location>
        <begin position="447"/>
        <end position="506"/>
    </location>
</feature>
<evidence type="ECO:0000313" key="8">
    <source>
        <dbReference type="Proteomes" id="UP000320475"/>
    </source>
</evidence>
<dbReference type="GO" id="GO:0000156">
    <property type="term" value="F:phosphorelay response regulator activity"/>
    <property type="evidence" value="ECO:0007669"/>
    <property type="project" value="UniProtKB-ARBA"/>
</dbReference>
<dbReference type="PANTHER" id="PTHR45339">
    <property type="entry name" value="HYBRID SIGNAL TRANSDUCTION HISTIDINE KINASE J"/>
    <property type="match status" value="1"/>
</dbReference>
<evidence type="ECO:0000256" key="2">
    <source>
        <dbReference type="ARBA" id="ARBA00023012"/>
    </source>
</evidence>
<evidence type="ECO:0000256" key="4">
    <source>
        <dbReference type="SAM" id="MobiDB-lite"/>
    </source>
</evidence>
<dbReference type="VEuPathDB" id="FungiDB:SeMB42_g04222"/>
<name>A0A507CGM6_9FUNG</name>
<organism evidence="7 8">
    <name type="scientific">Synchytrium endobioticum</name>
    <dbReference type="NCBI Taxonomy" id="286115"/>
    <lineage>
        <taxon>Eukaryota</taxon>
        <taxon>Fungi</taxon>
        <taxon>Fungi incertae sedis</taxon>
        <taxon>Chytridiomycota</taxon>
        <taxon>Chytridiomycota incertae sedis</taxon>
        <taxon>Chytridiomycetes</taxon>
        <taxon>Synchytriales</taxon>
        <taxon>Synchytriaceae</taxon>
        <taxon>Synchytrium</taxon>
    </lineage>
</organism>
<sequence>MIKGSRSIAKPTVSYTSAFYSRSIINSNQRSLAYIKPIAAPYRPTGIRIIKMSSSRTAPDASATSRTPSPLPGNKADADTNSTTFTTLPTSTTNSHDSRNTSTDVESRIDGSAKEGQQGPDMVAKGQWGTTQKYKTEQEAYGESAKGNSAGDVTEVGPDGKRFPRAPSEHGVELPRNNDGADLDPTDILRQHSSTSGSSGRVMACDRRLVASPLPDDEPSDELTRTTAIWASSLSSSSSSPTSTPTPTPPTTLKDNYWTKRILSQDVLRTAATLSLMIAVFNVLLQWMHLLQTAGTNYYSPSNLLMNAWYIVALGLAIMTLRMATITSNHIATAMAIYVAVTIILMPRIDVSGGANGGCPFLVTYGSANVLLDATSPTSISASHSHNSPMDSTARYNPIWRTYQPPPWWYYSLNLPVMPLFWLSLGGLFFSVERLLYQHTDNSECRDALHSPPPRLDHSLRLSSNSTHSSFRTGSVSSKTNGTNSSTVTGPARRTSSRQEDKSDRILLNSVQHDTLVIQRDIQQNLAAMSALIKHIRRHQQTSSTSAKNSEPNIADALTTCIANLSYVVTQFQPIDTFLEAEQSNAHAGNPSTAASEQPLVAGGRKTSTSSARTRVLFDPCDLTEQVADAVAYYADSKEVELIVHTPVGRATEWYLTHDDPIPIRGVLMKILSEVLVKAEVNSHVSFNLNTDLPTGTQRPPTTAHRTYTMHCIWQIIYTCSQADPLEIEFCSKTRDFLRESGATHYHTSNSDVCTEEVRVDMDALPLDNTFNAATIVDQFLSPLEKKSLWSFSNKLAGARFAVVTTRDSQFIMNLLQYLENWGGQVTHGFASNWASLRSILDDFDTRGETSASRSESTNDLTTSAIFIDDDLAVLDTVIKRRLERRWLGCSILYLAGLSNEKRVLEYQRTVIKEYRTVLPSITIICKPTGPRKILQTLRNILFVHPSVTPDERDFPLASLFSTSASAAAQAARIAPTPLVDERVGRVISSSHHPRSSSVHGREASMERSVTDTRRSLMRRGSDVSSPASRALSQTSSSNASSSRLPLGTTSSSSCGGMSSSHLTADVVTPMDAQTHSLPLPALEPVASWRNVPAATQIVASTPSTSNIVSAPRINVLIVEDNIINQRILSTYLRHRGISNSVANNGQEAVNLWKDQKYHLVLMDIMMPVMDGVEATKEIRKIEQERRATLHSNPTHEQDYVLPETVIVALTASALPADRDRALAAGCNDYLVKPVTLVWLEKKIIEWGSMQALIEFAQQEEFSETSEVSDALSYHSGGE</sequence>
<dbReference type="VEuPathDB" id="FungiDB:SeMB42_g07339"/>
<feature type="compositionally biased region" description="Basic and acidic residues" evidence="4">
    <location>
        <begin position="158"/>
        <end position="173"/>
    </location>
</feature>
<dbReference type="CDD" id="cd17546">
    <property type="entry name" value="REC_hyHK_CKI1_RcsC-like"/>
    <property type="match status" value="1"/>
</dbReference>
<feature type="transmembrane region" description="Helical" evidence="5">
    <location>
        <begin position="408"/>
        <end position="430"/>
    </location>
</feature>
<feature type="domain" description="Response regulatory" evidence="6">
    <location>
        <begin position="1115"/>
        <end position="1248"/>
    </location>
</feature>
<dbReference type="Proteomes" id="UP000320475">
    <property type="component" value="Unassembled WGS sequence"/>
</dbReference>
<dbReference type="PANTHER" id="PTHR45339:SF1">
    <property type="entry name" value="HYBRID SIGNAL TRANSDUCTION HISTIDINE KINASE J"/>
    <property type="match status" value="1"/>
</dbReference>
<accession>A0A507CGM6</accession>
<evidence type="ECO:0000313" key="7">
    <source>
        <dbReference type="EMBL" id="TPX38548.1"/>
    </source>
</evidence>
<feature type="compositionally biased region" description="Polar residues" evidence="4">
    <location>
        <begin position="476"/>
        <end position="489"/>
    </location>
</feature>
<dbReference type="SUPFAM" id="SSF52172">
    <property type="entry name" value="CheY-like"/>
    <property type="match status" value="1"/>
</dbReference>
<dbReference type="EMBL" id="QEAM01000602">
    <property type="protein sequence ID" value="TPX38548.1"/>
    <property type="molecule type" value="Genomic_DNA"/>
</dbReference>
<comment type="caution">
    <text evidence="7">The sequence shown here is derived from an EMBL/GenBank/DDBJ whole genome shotgun (WGS) entry which is preliminary data.</text>
</comment>
<feature type="compositionally biased region" description="Polar residues" evidence="4">
    <location>
        <begin position="53"/>
        <end position="68"/>
    </location>
</feature>
<protein>
    <recommendedName>
        <fullName evidence="6">Response regulatory domain-containing protein</fullName>
    </recommendedName>
</protein>
<evidence type="ECO:0000256" key="3">
    <source>
        <dbReference type="PROSITE-ProRule" id="PRU00169"/>
    </source>
</evidence>
<keyword evidence="1 3" id="KW-0597">Phosphoprotein</keyword>
<evidence type="ECO:0000259" key="6">
    <source>
        <dbReference type="PROSITE" id="PS50110"/>
    </source>
</evidence>
<evidence type="ECO:0000256" key="5">
    <source>
        <dbReference type="SAM" id="Phobius"/>
    </source>
</evidence>
<dbReference type="Pfam" id="PF00072">
    <property type="entry name" value="Response_reg"/>
    <property type="match status" value="1"/>
</dbReference>
<keyword evidence="5" id="KW-1133">Transmembrane helix</keyword>
<feature type="compositionally biased region" description="Low complexity" evidence="4">
    <location>
        <begin position="1025"/>
        <end position="1060"/>
    </location>
</feature>
<feature type="region of interest" description="Disordered" evidence="4">
    <location>
        <begin position="53"/>
        <end position="204"/>
    </location>
</feature>
<keyword evidence="5" id="KW-0812">Transmembrane</keyword>
<feature type="compositionally biased region" description="Low complexity" evidence="4">
    <location>
        <begin position="80"/>
        <end position="95"/>
    </location>
</feature>
<feature type="transmembrane region" description="Helical" evidence="5">
    <location>
        <begin position="267"/>
        <end position="288"/>
    </location>
</feature>
<feature type="region of interest" description="Disordered" evidence="4">
    <location>
        <begin position="584"/>
        <end position="607"/>
    </location>
</feature>
<feature type="compositionally biased region" description="Low complexity" evidence="4">
    <location>
        <begin position="232"/>
        <end position="243"/>
    </location>
</feature>
<proteinExistence type="predicted"/>
<dbReference type="SMART" id="SM00448">
    <property type="entry name" value="REC"/>
    <property type="match status" value="1"/>
</dbReference>
<keyword evidence="5" id="KW-0472">Membrane</keyword>
<dbReference type="FunFam" id="3.40.50.2300:FF:000146">
    <property type="entry name" value="Putative two-component response regulator SSK1p"/>
    <property type="match status" value="1"/>
</dbReference>
<dbReference type="AlphaFoldDB" id="A0A507CGM6"/>
<feature type="compositionally biased region" description="Basic and acidic residues" evidence="4">
    <location>
        <begin position="1000"/>
        <end position="1015"/>
    </location>
</feature>
<feature type="transmembrane region" description="Helical" evidence="5">
    <location>
        <begin position="308"/>
        <end position="324"/>
    </location>
</feature>
<dbReference type="OrthoDB" id="21225at2759"/>
<feature type="compositionally biased region" description="Polar residues" evidence="4">
    <location>
        <begin position="584"/>
        <end position="596"/>
    </location>
</feature>
<feature type="compositionally biased region" description="Low complexity" evidence="4">
    <location>
        <begin position="461"/>
        <end position="475"/>
    </location>
</feature>
<keyword evidence="2" id="KW-0902">Two-component regulatory system</keyword>
<feature type="modified residue" description="4-aspartylphosphate" evidence="3">
    <location>
        <position position="1164"/>
    </location>
</feature>
<feature type="compositionally biased region" description="Basic and acidic residues" evidence="4">
    <location>
        <begin position="447"/>
        <end position="460"/>
    </location>
</feature>
<evidence type="ECO:0000256" key="1">
    <source>
        <dbReference type="ARBA" id="ARBA00022553"/>
    </source>
</evidence>
<dbReference type="PROSITE" id="PS50110">
    <property type="entry name" value="RESPONSE_REGULATORY"/>
    <property type="match status" value="1"/>
</dbReference>
<gene>
    <name evidence="7" type="ORF">SeLEV6574_g07744</name>
</gene>
<reference evidence="7 8" key="1">
    <citation type="journal article" date="2019" name="Sci. Rep.">
        <title>Comparative genomics of chytrid fungi reveal insights into the obligate biotrophic and pathogenic lifestyle of Synchytrium endobioticum.</title>
        <authorList>
            <person name="van de Vossenberg B.T.L.H."/>
            <person name="Warris S."/>
            <person name="Nguyen H.D.T."/>
            <person name="van Gent-Pelzer M.P.E."/>
            <person name="Joly D.L."/>
            <person name="van de Geest H.C."/>
            <person name="Bonants P.J.M."/>
            <person name="Smith D.S."/>
            <person name="Levesque C.A."/>
            <person name="van der Lee T.A.J."/>
        </authorList>
    </citation>
    <scope>NUCLEOTIDE SEQUENCE [LARGE SCALE GENOMIC DNA]</scope>
    <source>
        <strain evidence="7 8">LEV6574</strain>
    </source>
</reference>